<feature type="domain" description="ENTH" evidence="7">
    <location>
        <begin position="10"/>
        <end position="142"/>
    </location>
</feature>
<feature type="domain" description="Protein kinase" evidence="6">
    <location>
        <begin position="355"/>
        <end position="603"/>
    </location>
</feature>
<dbReference type="Proteomes" id="UP001470230">
    <property type="component" value="Unassembled WGS sequence"/>
</dbReference>
<keyword evidence="9" id="KW-1185">Reference proteome</keyword>
<feature type="compositionally biased region" description="Polar residues" evidence="5">
    <location>
        <begin position="163"/>
        <end position="179"/>
    </location>
</feature>
<feature type="binding site" evidence="3">
    <location>
        <position position="383"/>
    </location>
    <ligand>
        <name>ATP</name>
        <dbReference type="ChEBI" id="CHEBI:30616"/>
    </ligand>
</feature>
<dbReference type="Pfam" id="PF01417">
    <property type="entry name" value="ENTH"/>
    <property type="match status" value="1"/>
</dbReference>
<organism evidence="8 9">
    <name type="scientific">Tritrichomonas musculus</name>
    <dbReference type="NCBI Taxonomy" id="1915356"/>
    <lineage>
        <taxon>Eukaryota</taxon>
        <taxon>Metamonada</taxon>
        <taxon>Parabasalia</taxon>
        <taxon>Tritrichomonadida</taxon>
        <taxon>Tritrichomonadidae</taxon>
        <taxon>Tritrichomonas</taxon>
    </lineage>
</organism>
<dbReference type="Gene3D" id="3.30.200.20">
    <property type="entry name" value="Phosphorylase Kinase, domain 1"/>
    <property type="match status" value="1"/>
</dbReference>
<feature type="region of interest" description="Disordered" evidence="5">
    <location>
        <begin position="163"/>
        <end position="233"/>
    </location>
</feature>
<comment type="caution">
    <text evidence="8">The sequence shown here is derived from an EMBL/GenBank/DDBJ whole genome shotgun (WGS) entry which is preliminary data.</text>
</comment>
<dbReference type="Pfam" id="PF00069">
    <property type="entry name" value="Pkinase"/>
    <property type="match status" value="1"/>
</dbReference>
<keyword evidence="4" id="KW-0175">Coiled coil</keyword>
<name>A0ABR2L2U0_9EUKA</name>
<sequence>MKENSRKAKYAVTNKTDAEKAALEATNDDKWGPANTQMQEICKMCNNYKDCEDIKRIIWERLGDIENVRHVQKSLLLLEYLISNGPESFRSDTRAMSGQLQSLTYLRNNDVGEKAALETVIRKKSEDILNLVNDNDLYRMRREKAQKLKSFFQECTNDRFESMYSTSATPQQKEQIQQRQVYQSPFMQSQQQQSLQQQPMQQRQVYQSPFMQSQQRQSLQQQPMQQRQVYQSPFMQSQQQQSLQQQQQSLFVDDLLDLNSIPVKPIHSIVPNEKESKIHISADSYNELMKENERLRAELDIKIKEINKLQKQSNAQEEKITNLQQLLEDKQKEYQSIDKPSISFEALDMEDIQSLKRIKVLGQGATGKTIEVTKNIEKKYVLKELIRVDFKSFKNFIKEHDLLSYLNHPNIVKTYGIFIGNEENPASILLEYCDTDLNTAMKENKLSKINISFYIYQIAEGMKYVHFKDIIHKDLKPGNILICKNDLVKICDFGTAKLISTEELTSTSDMVGTLFYMAPELLLNQDYNNKVDVFSFGIVVYFLLNEGKVPGATFLMGKRPTIPSSFTEFAKKLVEKCWCIDHESRPSFETICKELEENDYCLFDMSFDEKLLLKNLVNKYKLQIPHY</sequence>
<dbReference type="SMART" id="SM00273">
    <property type="entry name" value="ENTH"/>
    <property type="match status" value="1"/>
</dbReference>
<evidence type="ECO:0000256" key="1">
    <source>
        <dbReference type="ARBA" id="ARBA00022741"/>
    </source>
</evidence>
<dbReference type="InterPro" id="IPR008271">
    <property type="entry name" value="Ser/Thr_kinase_AS"/>
</dbReference>
<dbReference type="InterPro" id="IPR017441">
    <property type="entry name" value="Protein_kinase_ATP_BS"/>
</dbReference>
<dbReference type="PROSITE" id="PS00107">
    <property type="entry name" value="PROTEIN_KINASE_ATP"/>
    <property type="match status" value="1"/>
</dbReference>
<dbReference type="InterPro" id="IPR000719">
    <property type="entry name" value="Prot_kinase_dom"/>
</dbReference>
<evidence type="ECO:0000259" key="7">
    <source>
        <dbReference type="PROSITE" id="PS50942"/>
    </source>
</evidence>
<protein>
    <submittedName>
        <fullName evidence="8">Clathrin interactor 1</fullName>
    </submittedName>
</protein>
<reference evidence="8 9" key="1">
    <citation type="submission" date="2024-04" db="EMBL/GenBank/DDBJ databases">
        <title>Tritrichomonas musculus Genome.</title>
        <authorList>
            <person name="Alves-Ferreira E."/>
            <person name="Grigg M."/>
            <person name="Lorenzi H."/>
            <person name="Galac M."/>
        </authorList>
    </citation>
    <scope>NUCLEOTIDE SEQUENCE [LARGE SCALE GENOMIC DNA]</scope>
    <source>
        <strain evidence="8 9">EAF2021</strain>
    </source>
</reference>
<dbReference type="PANTHER" id="PTHR23257">
    <property type="entry name" value="SERINE-THREONINE PROTEIN KINASE"/>
    <property type="match status" value="1"/>
</dbReference>
<dbReference type="SMART" id="SM00220">
    <property type="entry name" value="S_TKc"/>
    <property type="match status" value="1"/>
</dbReference>
<dbReference type="SUPFAM" id="SSF56112">
    <property type="entry name" value="Protein kinase-like (PK-like)"/>
    <property type="match status" value="1"/>
</dbReference>
<evidence type="ECO:0000313" key="8">
    <source>
        <dbReference type="EMBL" id="KAK8897671.1"/>
    </source>
</evidence>
<evidence type="ECO:0000313" key="9">
    <source>
        <dbReference type="Proteomes" id="UP001470230"/>
    </source>
</evidence>
<feature type="coiled-coil region" evidence="4">
    <location>
        <begin position="285"/>
        <end position="333"/>
    </location>
</feature>
<evidence type="ECO:0000256" key="3">
    <source>
        <dbReference type="PROSITE-ProRule" id="PRU10141"/>
    </source>
</evidence>
<dbReference type="InterPro" id="IPR008942">
    <property type="entry name" value="ENTH_VHS"/>
</dbReference>
<dbReference type="SUPFAM" id="SSF48464">
    <property type="entry name" value="ENTH/VHS domain"/>
    <property type="match status" value="1"/>
</dbReference>
<evidence type="ECO:0000256" key="4">
    <source>
        <dbReference type="SAM" id="Coils"/>
    </source>
</evidence>
<dbReference type="InterPro" id="IPR013809">
    <property type="entry name" value="ENTH"/>
</dbReference>
<evidence type="ECO:0000256" key="5">
    <source>
        <dbReference type="SAM" id="MobiDB-lite"/>
    </source>
</evidence>
<accession>A0ABR2L2U0</accession>
<dbReference type="InterPro" id="IPR011009">
    <property type="entry name" value="Kinase-like_dom_sf"/>
</dbReference>
<feature type="compositionally biased region" description="Low complexity" evidence="5">
    <location>
        <begin position="180"/>
        <end position="228"/>
    </location>
</feature>
<keyword evidence="2 3" id="KW-0067">ATP-binding</keyword>
<dbReference type="PROSITE" id="PS50011">
    <property type="entry name" value="PROTEIN_KINASE_DOM"/>
    <property type="match status" value="1"/>
</dbReference>
<evidence type="ECO:0000259" key="6">
    <source>
        <dbReference type="PROSITE" id="PS50011"/>
    </source>
</evidence>
<dbReference type="EMBL" id="JAPFFF010000002">
    <property type="protein sequence ID" value="KAK8897671.1"/>
    <property type="molecule type" value="Genomic_DNA"/>
</dbReference>
<dbReference type="Gene3D" id="1.25.40.90">
    <property type="match status" value="1"/>
</dbReference>
<dbReference type="Gene3D" id="1.10.510.10">
    <property type="entry name" value="Transferase(Phosphotransferase) domain 1"/>
    <property type="match status" value="1"/>
</dbReference>
<proteinExistence type="predicted"/>
<gene>
    <name evidence="8" type="ORF">M9Y10_015634</name>
</gene>
<keyword evidence="1 3" id="KW-0547">Nucleotide-binding</keyword>
<evidence type="ECO:0000256" key="2">
    <source>
        <dbReference type="ARBA" id="ARBA00022840"/>
    </source>
</evidence>
<dbReference type="InterPro" id="IPR050167">
    <property type="entry name" value="Ser_Thr_protein_kinase"/>
</dbReference>
<dbReference type="CDD" id="cd03571">
    <property type="entry name" value="ENTH"/>
    <property type="match status" value="1"/>
</dbReference>
<dbReference type="PROSITE" id="PS50942">
    <property type="entry name" value="ENTH"/>
    <property type="match status" value="1"/>
</dbReference>
<dbReference type="PROSITE" id="PS00108">
    <property type="entry name" value="PROTEIN_KINASE_ST"/>
    <property type="match status" value="1"/>
</dbReference>